<dbReference type="PANTHER" id="PTHR24321">
    <property type="entry name" value="DEHYDROGENASES, SHORT CHAIN"/>
    <property type="match status" value="1"/>
</dbReference>
<dbReference type="RefSeq" id="WP_194039045.1">
    <property type="nucleotide sequence ID" value="NZ_CP063373.1"/>
</dbReference>
<evidence type="ECO:0000256" key="2">
    <source>
        <dbReference type="ARBA" id="ARBA00023002"/>
    </source>
</evidence>
<dbReference type="InterPro" id="IPR036291">
    <property type="entry name" value="NAD(P)-bd_dom_sf"/>
</dbReference>
<reference evidence="4 5" key="1">
    <citation type="submission" date="2020-10" db="EMBL/GenBank/DDBJ databases">
        <title>Streptomyces ferrugineus complate genome analysis.</title>
        <authorList>
            <person name="Anwar N."/>
        </authorList>
    </citation>
    <scope>NUCLEOTIDE SEQUENCE [LARGE SCALE GENOMIC DNA]</scope>
    <source>
        <strain evidence="4 5">CCTCC AA2014009</strain>
    </source>
</reference>
<comment type="similarity">
    <text evidence="1">Belongs to the short-chain dehydrogenases/reductases (SDR) family.</text>
</comment>
<dbReference type="AlphaFoldDB" id="A0A7M2SCY2"/>
<sequence>MSFAGLTGRVALVTGAGSGIGAATARRLADEGCSVALVDRDEDAVSAVAAQCGPQALAITADVSQEPDAAVYLRAAVDHFGGVDLFHLNAGVPGPFGSFADLDAADYDRVVAVNQRGVFLGLRDALRHFRATARPGAVVVTSSLAGLRASAAIVAYTASKHAVIGLARSAAIEGAPLGVRVNVIAPGLIETPMQQPLAEALGGEPALTALHKHSPLGRMGRPDEVAALVAFLLSDEAPYITGAVHVIDGGVDASDPMQIRP</sequence>
<dbReference type="SUPFAM" id="SSF51735">
    <property type="entry name" value="NAD(P)-binding Rossmann-fold domains"/>
    <property type="match status" value="1"/>
</dbReference>
<dbReference type="Gene3D" id="3.40.50.720">
    <property type="entry name" value="NAD(P)-binding Rossmann-like Domain"/>
    <property type="match status" value="1"/>
</dbReference>
<organism evidence="4 5">
    <name type="scientific">Streptomyces ferrugineus</name>
    <dbReference type="NCBI Taxonomy" id="1413221"/>
    <lineage>
        <taxon>Bacteria</taxon>
        <taxon>Bacillati</taxon>
        <taxon>Actinomycetota</taxon>
        <taxon>Actinomycetes</taxon>
        <taxon>Kitasatosporales</taxon>
        <taxon>Streptomycetaceae</taxon>
        <taxon>Streptomyces</taxon>
    </lineage>
</organism>
<keyword evidence="5" id="KW-1185">Reference proteome</keyword>
<dbReference type="SMART" id="SM00822">
    <property type="entry name" value="PKS_KR"/>
    <property type="match status" value="1"/>
</dbReference>
<dbReference type="GO" id="GO:0016491">
    <property type="term" value="F:oxidoreductase activity"/>
    <property type="evidence" value="ECO:0007669"/>
    <property type="project" value="UniProtKB-KW"/>
</dbReference>
<dbReference type="PROSITE" id="PS00061">
    <property type="entry name" value="ADH_SHORT"/>
    <property type="match status" value="1"/>
</dbReference>
<dbReference type="InterPro" id="IPR057326">
    <property type="entry name" value="KR_dom"/>
</dbReference>
<evidence type="ECO:0000256" key="1">
    <source>
        <dbReference type="ARBA" id="ARBA00006484"/>
    </source>
</evidence>
<evidence type="ECO:0000313" key="5">
    <source>
        <dbReference type="Proteomes" id="UP000594205"/>
    </source>
</evidence>
<dbReference type="InterPro" id="IPR002347">
    <property type="entry name" value="SDR_fam"/>
</dbReference>
<name>A0A7M2SCY2_9ACTN</name>
<dbReference type="KEGG" id="sfeu:IM697_28995"/>
<dbReference type="Pfam" id="PF13561">
    <property type="entry name" value="adh_short_C2"/>
    <property type="match status" value="1"/>
</dbReference>
<evidence type="ECO:0000259" key="3">
    <source>
        <dbReference type="SMART" id="SM00822"/>
    </source>
</evidence>
<dbReference type="PANTHER" id="PTHR24321:SF15">
    <property type="entry name" value="OXIDOREDUCTASE UCPA"/>
    <property type="match status" value="1"/>
</dbReference>
<dbReference type="PRINTS" id="PR00081">
    <property type="entry name" value="GDHRDH"/>
</dbReference>
<dbReference type="Proteomes" id="UP000594205">
    <property type="component" value="Chromosome"/>
</dbReference>
<evidence type="ECO:0000313" key="4">
    <source>
        <dbReference type="EMBL" id="QOV34172.1"/>
    </source>
</evidence>
<dbReference type="CDD" id="cd05233">
    <property type="entry name" value="SDR_c"/>
    <property type="match status" value="1"/>
</dbReference>
<dbReference type="InterPro" id="IPR020904">
    <property type="entry name" value="Sc_DH/Rdtase_CS"/>
</dbReference>
<gene>
    <name evidence="4" type="ORF">IM697_28995</name>
</gene>
<proteinExistence type="inferred from homology"/>
<accession>A0A7M2SCY2</accession>
<protein>
    <submittedName>
        <fullName evidence="4">SDR family oxidoreductase</fullName>
    </submittedName>
</protein>
<dbReference type="FunFam" id="3.40.50.720:FF:000084">
    <property type="entry name" value="Short-chain dehydrogenase reductase"/>
    <property type="match status" value="1"/>
</dbReference>
<keyword evidence="2" id="KW-0560">Oxidoreductase</keyword>
<dbReference type="PRINTS" id="PR00080">
    <property type="entry name" value="SDRFAMILY"/>
</dbReference>
<feature type="domain" description="Ketoreductase" evidence="3">
    <location>
        <begin position="9"/>
        <end position="187"/>
    </location>
</feature>
<dbReference type="EMBL" id="CP063373">
    <property type="protein sequence ID" value="QOV34172.1"/>
    <property type="molecule type" value="Genomic_DNA"/>
</dbReference>
<dbReference type="NCBIfam" id="NF005559">
    <property type="entry name" value="PRK07231.1"/>
    <property type="match status" value="1"/>
</dbReference>